<gene>
    <name evidence="1" type="ORF">P167DRAFT_219204</name>
</gene>
<reference evidence="1 2" key="1">
    <citation type="journal article" date="2018" name="Nat. Ecol. Evol.">
        <title>Pezizomycetes genomes reveal the molecular basis of ectomycorrhizal truffle lifestyle.</title>
        <authorList>
            <person name="Murat C."/>
            <person name="Payen T."/>
            <person name="Noel B."/>
            <person name="Kuo A."/>
            <person name="Morin E."/>
            <person name="Chen J."/>
            <person name="Kohler A."/>
            <person name="Krizsan K."/>
            <person name="Balestrini R."/>
            <person name="Da Silva C."/>
            <person name="Montanini B."/>
            <person name="Hainaut M."/>
            <person name="Levati E."/>
            <person name="Barry K.W."/>
            <person name="Belfiori B."/>
            <person name="Cichocki N."/>
            <person name="Clum A."/>
            <person name="Dockter R.B."/>
            <person name="Fauchery L."/>
            <person name="Guy J."/>
            <person name="Iotti M."/>
            <person name="Le Tacon F."/>
            <person name="Lindquist E.A."/>
            <person name="Lipzen A."/>
            <person name="Malagnac F."/>
            <person name="Mello A."/>
            <person name="Molinier V."/>
            <person name="Miyauchi S."/>
            <person name="Poulain J."/>
            <person name="Riccioni C."/>
            <person name="Rubini A."/>
            <person name="Sitrit Y."/>
            <person name="Splivallo R."/>
            <person name="Traeger S."/>
            <person name="Wang M."/>
            <person name="Zifcakova L."/>
            <person name="Wipf D."/>
            <person name="Zambonelli A."/>
            <person name="Paolocci F."/>
            <person name="Nowrousian M."/>
            <person name="Ottonello S."/>
            <person name="Baldrian P."/>
            <person name="Spatafora J.W."/>
            <person name="Henrissat B."/>
            <person name="Nagy L.G."/>
            <person name="Aury J.M."/>
            <person name="Wincker P."/>
            <person name="Grigoriev I.V."/>
            <person name="Bonfante P."/>
            <person name="Martin F.M."/>
        </authorList>
    </citation>
    <scope>NUCLEOTIDE SEQUENCE [LARGE SCALE GENOMIC DNA]</scope>
    <source>
        <strain evidence="1 2">CCBAS932</strain>
    </source>
</reference>
<organism evidence="1 2">
    <name type="scientific">Morchella conica CCBAS932</name>
    <dbReference type="NCBI Taxonomy" id="1392247"/>
    <lineage>
        <taxon>Eukaryota</taxon>
        <taxon>Fungi</taxon>
        <taxon>Dikarya</taxon>
        <taxon>Ascomycota</taxon>
        <taxon>Pezizomycotina</taxon>
        <taxon>Pezizomycetes</taxon>
        <taxon>Pezizales</taxon>
        <taxon>Morchellaceae</taxon>
        <taxon>Morchella</taxon>
    </lineage>
</organism>
<dbReference type="Proteomes" id="UP000277580">
    <property type="component" value="Unassembled WGS sequence"/>
</dbReference>
<keyword evidence="2" id="KW-1185">Reference proteome</keyword>
<name>A0A3N4KLA3_9PEZI</name>
<sequence length="146" mass="16777">MSRALMTIASRRKKKLVPTALGSLTWAEAVAREYFTGHKRQSWRLCFSNRVIIYGSCHRYQNWVQSYCRSRKERTRSILYEDKLDVVSLSLSSSAVLQEGSIKPQEAAHIYPRQQLLHSPSNPRYPKITIATFASSRLIPHGFPPL</sequence>
<dbReference type="InParanoid" id="A0A3N4KLA3"/>
<protein>
    <submittedName>
        <fullName evidence="1">Uncharacterized protein</fullName>
    </submittedName>
</protein>
<evidence type="ECO:0000313" key="2">
    <source>
        <dbReference type="Proteomes" id="UP000277580"/>
    </source>
</evidence>
<proteinExistence type="predicted"/>
<accession>A0A3N4KLA3</accession>
<dbReference type="EMBL" id="ML119136">
    <property type="protein sequence ID" value="RPB11300.1"/>
    <property type="molecule type" value="Genomic_DNA"/>
</dbReference>
<dbReference type="AlphaFoldDB" id="A0A3N4KLA3"/>
<evidence type="ECO:0000313" key="1">
    <source>
        <dbReference type="EMBL" id="RPB11300.1"/>
    </source>
</evidence>